<reference evidence="2 3" key="1">
    <citation type="submission" date="2015-02" db="EMBL/GenBank/DDBJ databases">
        <title>Improved understanding of the partial-nitritation anammox process through 23 genomes representing the majority of the microbial community.</title>
        <authorList>
            <person name="Speth D.R."/>
            <person name="In T Zandt M."/>
            <person name="Guerrero Cruz S."/>
            <person name="Jetten M.S."/>
            <person name="Dutilh B.E."/>
        </authorList>
    </citation>
    <scope>NUCLEOTIDE SEQUENCE [LARGE SCALE GENOMIC DNA]</scope>
    <source>
        <strain evidence="2">OLB20</strain>
    </source>
</reference>
<accession>A0A136LWG8</accession>
<sequence length="81" mass="8487">MKNIKPLVIAVALLAGASLSACRPVTTATDIQEVDQGTALTEEATGPILEQGDLDTIDSELDSLVEDLDSTLPAVSEEDFD</sequence>
<gene>
    <name evidence="2" type="ORF">TR69_WS6001001297</name>
</gene>
<dbReference type="Proteomes" id="UP000070457">
    <property type="component" value="Unassembled WGS sequence"/>
</dbReference>
<dbReference type="STRING" id="1617426.TR69_WS6001001297"/>
<protein>
    <submittedName>
        <fullName evidence="2">Uncharacterized protein</fullName>
    </submittedName>
</protein>
<evidence type="ECO:0000313" key="2">
    <source>
        <dbReference type="EMBL" id="KXK26005.1"/>
    </source>
</evidence>
<dbReference type="EMBL" id="JYNZ01000005">
    <property type="protein sequence ID" value="KXK26005.1"/>
    <property type="molecule type" value="Genomic_DNA"/>
</dbReference>
<evidence type="ECO:0000256" key="1">
    <source>
        <dbReference type="SAM" id="SignalP"/>
    </source>
</evidence>
<dbReference type="PROSITE" id="PS51257">
    <property type="entry name" value="PROKAR_LIPOPROTEIN"/>
    <property type="match status" value="1"/>
</dbReference>
<dbReference type="AlphaFoldDB" id="A0A136LWG8"/>
<keyword evidence="1" id="KW-0732">Signal</keyword>
<name>A0A136LWG8_9BACT</name>
<organism evidence="2 3">
    <name type="scientific">candidate division WS6 bacterium OLB20</name>
    <dbReference type="NCBI Taxonomy" id="1617426"/>
    <lineage>
        <taxon>Bacteria</taxon>
        <taxon>Candidatus Dojkabacteria</taxon>
    </lineage>
</organism>
<feature type="signal peptide" evidence="1">
    <location>
        <begin position="1"/>
        <end position="21"/>
    </location>
</feature>
<proteinExistence type="predicted"/>
<feature type="chain" id="PRO_5007475245" evidence="1">
    <location>
        <begin position="22"/>
        <end position="81"/>
    </location>
</feature>
<evidence type="ECO:0000313" key="3">
    <source>
        <dbReference type="Proteomes" id="UP000070457"/>
    </source>
</evidence>
<comment type="caution">
    <text evidence="2">The sequence shown here is derived from an EMBL/GenBank/DDBJ whole genome shotgun (WGS) entry which is preliminary data.</text>
</comment>